<evidence type="ECO:0000313" key="2">
    <source>
        <dbReference type="Proteomes" id="UP000606974"/>
    </source>
</evidence>
<dbReference type="Proteomes" id="UP000606974">
    <property type="component" value="Unassembled WGS sequence"/>
</dbReference>
<evidence type="ECO:0000313" key="1">
    <source>
        <dbReference type="EMBL" id="KAF7511855.1"/>
    </source>
</evidence>
<organism evidence="1 2">
    <name type="scientific">Endocarpon pusillum</name>
    <dbReference type="NCBI Taxonomy" id="364733"/>
    <lineage>
        <taxon>Eukaryota</taxon>
        <taxon>Fungi</taxon>
        <taxon>Dikarya</taxon>
        <taxon>Ascomycota</taxon>
        <taxon>Pezizomycotina</taxon>
        <taxon>Eurotiomycetes</taxon>
        <taxon>Chaetothyriomycetidae</taxon>
        <taxon>Verrucariales</taxon>
        <taxon>Verrucariaceae</taxon>
        <taxon>Endocarpon</taxon>
    </lineage>
</organism>
<reference evidence="1" key="1">
    <citation type="submission" date="2020-02" db="EMBL/GenBank/DDBJ databases">
        <authorList>
            <person name="Palmer J.M."/>
        </authorList>
    </citation>
    <scope>NUCLEOTIDE SEQUENCE</scope>
    <source>
        <strain evidence="1">EPUS1.4</strain>
        <tissue evidence="1">Thallus</tissue>
    </source>
</reference>
<keyword evidence="2" id="KW-1185">Reference proteome</keyword>
<accession>A0A8H7E814</accession>
<dbReference type="AlphaFoldDB" id="A0A8H7E814"/>
<proteinExistence type="predicted"/>
<dbReference type="OrthoDB" id="5412996at2759"/>
<protein>
    <submittedName>
        <fullName evidence="1">Uncharacterized protein</fullName>
    </submittedName>
</protein>
<name>A0A8H7E814_9EURO</name>
<gene>
    <name evidence="1" type="ORF">GJ744_003088</name>
</gene>
<sequence length="88" mass="10187">MWFHMVLSGGFNDPKVLPFAQLIKQVGFERWEQLKKAIPDTNELQEFARNKVSQLEQYDIVVEAMQAGGEKLGYPIVSAQIQFFKRLN</sequence>
<dbReference type="EMBL" id="JAACFV010000016">
    <property type="protein sequence ID" value="KAF7511855.1"/>
    <property type="molecule type" value="Genomic_DNA"/>
</dbReference>
<comment type="caution">
    <text evidence="1">The sequence shown here is derived from an EMBL/GenBank/DDBJ whole genome shotgun (WGS) entry which is preliminary data.</text>
</comment>